<dbReference type="PANTHER" id="PTHR45784">
    <property type="entry name" value="C-TYPE LECTIN DOMAIN FAMILY 20 MEMBER A-RELATED"/>
    <property type="match status" value="1"/>
</dbReference>
<organism evidence="4 5">
    <name type="scientific">Larimichthys crocea</name>
    <name type="common">Large yellow croaker</name>
    <name type="synonym">Pseudosciaena crocea</name>
    <dbReference type="NCBI Taxonomy" id="215358"/>
    <lineage>
        <taxon>Eukaryota</taxon>
        <taxon>Metazoa</taxon>
        <taxon>Chordata</taxon>
        <taxon>Craniata</taxon>
        <taxon>Vertebrata</taxon>
        <taxon>Euteleostomi</taxon>
        <taxon>Actinopterygii</taxon>
        <taxon>Neopterygii</taxon>
        <taxon>Teleostei</taxon>
        <taxon>Neoteleostei</taxon>
        <taxon>Acanthomorphata</taxon>
        <taxon>Eupercaria</taxon>
        <taxon>Sciaenidae</taxon>
        <taxon>Larimichthys</taxon>
    </lineage>
</organism>
<name>A0A6G0HYK9_LARCR</name>
<gene>
    <name evidence="4" type="ORF">D5F01_LYC17616</name>
</gene>
<dbReference type="PROSITE" id="PS50041">
    <property type="entry name" value="C_TYPE_LECTIN_2"/>
    <property type="match status" value="1"/>
</dbReference>
<protein>
    <recommendedName>
        <fullName evidence="3">C-type lectin domain-containing protein</fullName>
    </recommendedName>
</protein>
<dbReference type="PANTHER" id="PTHR45784:SF3">
    <property type="entry name" value="C-TYPE LECTIN DOMAIN FAMILY 4 MEMBER K-LIKE-RELATED"/>
    <property type="match status" value="1"/>
</dbReference>
<feature type="chain" id="PRO_5026354183" description="C-type lectin domain-containing protein" evidence="2">
    <location>
        <begin position="19"/>
        <end position="217"/>
    </location>
</feature>
<dbReference type="InterPro" id="IPR016186">
    <property type="entry name" value="C-type_lectin-like/link_sf"/>
</dbReference>
<accession>A0A6G0HYK9</accession>
<dbReference type="InterPro" id="IPR001304">
    <property type="entry name" value="C-type_lectin-like"/>
</dbReference>
<reference evidence="4 5" key="1">
    <citation type="submission" date="2019-07" db="EMBL/GenBank/DDBJ databases">
        <title>Chromosome genome assembly for large yellow croaker.</title>
        <authorList>
            <person name="Xiao S."/>
        </authorList>
    </citation>
    <scope>NUCLEOTIDE SEQUENCE [LARGE SCALE GENOMIC DNA]</scope>
    <source>
        <strain evidence="4">JMULYC20181020</strain>
        <tissue evidence="4">Muscle</tissue>
    </source>
</reference>
<dbReference type="SUPFAM" id="SSF56436">
    <property type="entry name" value="C-type lectin-like"/>
    <property type="match status" value="2"/>
</dbReference>
<dbReference type="Proteomes" id="UP000424527">
    <property type="component" value="Unassembled WGS sequence"/>
</dbReference>
<evidence type="ECO:0000313" key="4">
    <source>
        <dbReference type="EMBL" id="KAE8284285.1"/>
    </source>
</evidence>
<proteinExistence type="predicted"/>
<evidence type="ECO:0000256" key="1">
    <source>
        <dbReference type="ARBA" id="ARBA00023157"/>
    </source>
</evidence>
<keyword evidence="2" id="KW-0732">Signal</keyword>
<keyword evidence="5" id="KW-1185">Reference proteome</keyword>
<dbReference type="InterPro" id="IPR018378">
    <property type="entry name" value="C-type_lectin_CS"/>
</dbReference>
<dbReference type="InterPro" id="IPR016187">
    <property type="entry name" value="CTDL_fold"/>
</dbReference>
<evidence type="ECO:0000313" key="5">
    <source>
        <dbReference type="Proteomes" id="UP000424527"/>
    </source>
</evidence>
<dbReference type="Pfam" id="PF00059">
    <property type="entry name" value="Lectin_C"/>
    <property type="match status" value="2"/>
</dbReference>
<dbReference type="Gene3D" id="3.10.100.10">
    <property type="entry name" value="Mannose-Binding Protein A, subunit A"/>
    <property type="match status" value="2"/>
</dbReference>
<dbReference type="SMART" id="SM00034">
    <property type="entry name" value="CLECT"/>
    <property type="match status" value="1"/>
</dbReference>
<feature type="domain" description="C-type lectin" evidence="3">
    <location>
        <begin position="24"/>
        <end position="134"/>
    </location>
</feature>
<dbReference type="AlphaFoldDB" id="A0A6G0HYK9"/>
<evidence type="ECO:0000256" key="2">
    <source>
        <dbReference type="SAM" id="SignalP"/>
    </source>
</evidence>
<keyword evidence="1" id="KW-1015">Disulfide bond</keyword>
<comment type="caution">
    <text evidence="4">The sequence shown here is derived from an EMBL/GenBank/DDBJ whole genome shotgun (WGS) entry which is preliminary data.</text>
</comment>
<dbReference type="PROSITE" id="PS00615">
    <property type="entry name" value="C_TYPE_LECTIN_1"/>
    <property type="match status" value="1"/>
</dbReference>
<feature type="signal peptide" evidence="2">
    <location>
        <begin position="1"/>
        <end position="18"/>
    </location>
</feature>
<evidence type="ECO:0000259" key="3">
    <source>
        <dbReference type="PROSITE" id="PS50041"/>
    </source>
</evidence>
<dbReference type="EMBL" id="REGW02000017">
    <property type="protein sequence ID" value="KAE8284285.1"/>
    <property type="molecule type" value="Genomic_DNA"/>
</dbReference>
<sequence>MLSLVILLLSSGCVILCSQYEQEYVLIDTSMTWNNAQTYCRENHIDLATIRNRDDMTKLAKTPSDGVSSAWIGLKKNGVASWQWSVGETQTSDGLVNYTNWASSPDSSHDCGGMRDDGKWLSAPCGNLNPFVCQEDKGSSKMYVVLEAMSWRQARAHCQLNYGDLVSVMNVIENQAVQQIAGNFPPTFFWIGVFKDEWKCVSQEAHRECENEVKFNR</sequence>